<gene>
    <name evidence="8" type="ORF">N7450_006845</name>
</gene>
<comment type="function">
    <text evidence="6">Hydrolysis of 6-phosphogluconolactone to 6-phosphogluconate.</text>
</comment>
<dbReference type="GO" id="GO:0005975">
    <property type="term" value="P:carbohydrate metabolic process"/>
    <property type="evidence" value="ECO:0007669"/>
    <property type="project" value="UniProtKB-UniRule"/>
</dbReference>
<name>A0AAD6DGG7_9EURO</name>
<dbReference type="EMBL" id="JAQJAC010000006">
    <property type="protein sequence ID" value="KAJ5580544.1"/>
    <property type="molecule type" value="Genomic_DNA"/>
</dbReference>
<keyword evidence="9" id="KW-1185">Reference proteome</keyword>
<dbReference type="InterPro" id="IPR006148">
    <property type="entry name" value="Glc/Gal-6P_isomerase"/>
</dbReference>
<dbReference type="SUPFAM" id="SSF100950">
    <property type="entry name" value="NagB/RpiA/CoA transferase-like"/>
    <property type="match status" value="1"/>
</dbReference>
<evidence type="ECO:0000313" key="9">
    <source>
        <dbReference type="Proteomes" id="UP001216150"/>
    </source>
</evidence>
<evidence type="ECO:0000259" key="7">
    <source>
        <dbReference type="Pfam" id="PF01182"/>
    </source>
</evidence>
<protein>
    <recommendedName>
        <fullName evidence="4 6">6-phosphogluconolactonase</fullName>
        <shortName evidence="6">6PGL</shortName>
        <ecNumber evidence="4 6">3.1.1.31</ecNumber>
    </recommendedName>
</protein>
<evidence type="ECO:0000256" key="4">
    <source>
        <dbReference type="ARBA" id="ARBA00013198"/>
    </source>
</evidence>
<dbReference type="InterPro" id="IPR005900">
    <property type="entry name" value="6-phosphogluconolactonase_DevB"/>
</dbReference>
<sequence>MSSNSINRPRNQPILSSFPSIDDLVPKLRRYVLKRQKETLDKQGRFVIAVSGGSHLSILSRALLEPRNDGTPEDTPQFAKWHIYFADERVVPLGHDDSNYKQLKDQLLDKIPAELGAPRVYSIDADLIKEEDELVEHYEKSLIEGLAQKDSARFPVFDLILLGCGHDGHTCGLFPDHEVLTEEDGWVSLVSDLPQPLHKCITLTFPVLNHARNIVVVATGAKKKDTIKTIFDSPHCDLPAARARPYYPGIVTWFTDHPAVEGVAFPRTDVP</sequence>
<dbReference type="Pfam" id="PF01182">
    <property type="entry name" value="Glucosamine_iso"/>
    <property type="match status" value="1"/>
</dbReference>
<dbReference type="InterPro" id="IPR037171">
    <property type="entry name" value="NagB/RpiA_transferase-like"/>
</dbReference>
<dbReference type="FunFam" id="3.40.50.1360:FF:000005">
    <property type="entry name" value="6-phosphogluconolactonase"/>
    <property type="match status" value="1"/>
</dbReference>
<dbReference type="Gene3D" id="3.40.50.1360">
    <property type="match status" value="1"/>
</dbReference>
<organism evidence="8 9">
    <name type="scientific">Penicillium hetheringtonii</name>
    <dbReference type="NCBI Taxonomy" id="911720"/>
    <lineage>
        <taxon>Eukaryota</taxon>
        <taxon>Fungi</taxon>
        <taxon>Dikarya</taxon>
        <taxon>Ascomycota</taxon>
        <taxon>Pezizomycotina</taxon>
        <taxon>Eurotiomycetes</taxon>
        <taxon>Eurotiomycetidae</taxon>
        <taxon>Eurotiales</taxon>
        <taxon>Aspergillaceae</taxon>
        <taxon>Penicillium</taxon>
    </lineage>
</organism>
<evidence type="ECO:0000313" key="8">
    <source>
        <dbReference type="EMBL" id="KAJ5580544.1"/>
    </source>
</evidence>
<dbReference type="GO" id="GO:0006098">
    <property type="term" value="P:pentose-phosphate shunt"/>
    <property type="evidence" value="ECO:0007669"/>
    <property type="project" value="InterPro"/>
</dbReference>
<dbReference type="InterPro" id="IPR039104">
    <property type="entry name" value="6PGL"/>
</dbReference>
<dbReference type="PANTHER" id="PTHR11054">
    <property type="entry name" value="6-PHOSPHOGLUCONOLACTONASE"/>
    <property type="match status" value="1"/>
</dbReference>
<reference evidence="8 9" key="1">
    <citation type="journal article" date="2023" name="IMA Fungus">
        <title>Comparative genomic study of the Penicillium genus elucidates a diverse pangenome and 15 lateral gene transfer events.</title>
        <authorList>
            <person name="Petersen C."/>
            <person name="Sorensen T."/>
            <person name="Nielsen M.R."/>
            <person name="Sondergaard T.E."/>
            <person name="Sorensen J.L."/>
            <person name="Fitzpatrick D.A."/>
            <person name="Frisvad J.C."/>
            <person name="Nielsen K.L."/>
        </authorList>
    </citation>
    <scope>NUCLEOTIDE SEQUENCE [LARGE SCALE GENOMIC DNA]</scope>
    <source>
        <strain evidence="8 9">IBT 29057</strain>
    </source>
</reference>
<evidence type="ECO:0000256" key="2">
    <source>
        <dbReference type="ARBA" id="ARBA00004961"/>
    </source>
</evidence>
<evidence type="ECO:0000256" key="6">
    <source>
        <dbReference type="RuleBase" id="RU365095"/>
    </source>
</evidence>
<dbReference type="GO" id="GO:0017057">
    <property type="term" value="F:6-phosphogluconolactonase activity"/>
    <property type="evidence" value="ECO:0007669"/>
    <property type="project" value="UniProtKB-UniRule"/>
</dbReference>
<comment type="similarity">
    <text evidence="3 6">Belongs to the glucosamine/galactosamine-6-phosphate isomerase family. 6-phosphogluconolactonase subfamily.</text>
</comment>
<dbReference type="PANTHER" id="PTHR11054:SF0">
    <property type="entry name" value="6-PHOSPHOGLUCONOLACTONASE"/>
    <property type="match status" value="1"/>
</dbReference>
<dbReference type="AlphaFoldDB" id="A0AAD6DGG7"/>
<evidence type="ECO:0000256" key="5">
    <source>
        <dbReference type="ARBA" id="ARBA00022801"/>
    </source>
</evidence>
<proteinExistence type="inferred from homology"/>
<dbReference type="EC" id="3.1.1.31" evidence="4 6"/>
<evidence type="ECO:0000256" key="1">
    <source>
        <dbReference type="ARBA" id="ARBA00000832"/>
    </source>
</evidence>
<dbReference type="NCBIfam" id="TIGR01198">
    <property type="entry name" value="pgl"/>
    <property type="match status" value="1"/>
</dbReference>
<dbReference type="Proteomes" id="UP001216150">
    <property type="component" value="Unassembled WGS sequence"/>
</dbReference>
<keyword evidence="5 6" id="KW-0378">Hydrolase</keyword>
<dbReference type="CDD" id="cd01400">
    <property type="entry name" value="6PGL"/>
    <property type="match status" value="1"/>
</dbReference>
<accession>A0AAD6DGG7</accession>
<comment type="catalytic activity">
    <reaction evidence="1 6">
        <text>6-phospho-D-glucono-1,5-lactone + H2O = 6-phospho-D-gluconate + H(+)</text>
        <dbReference type="Rhea" id="RHEA:12556"/>
        <dbReference type="ChEBI" id="CHEBI:15377"/>
        <dbReference type="ChEBI" id="CHEBI:15378"/>
        <dbReference type="ChEBI" id="CHEBI:57955"/>
        <dbReference type="ChEBI" id="CHEBI:58759"/>
        <dbReference type="EC" id="3.1.1.31"/>
    </reaction>
</comment>
<feature type="domain" description="Glucosamine/galactosamine-6-phosphate isomerase" evidence="7">
    <location>
        <begin position="22"/>
        <end position="245"/>
    </location>
</feature>
<comment type="pathway">
    <text evidence="2 6">Carbohydrate degradation; pentose phosphate pathway; D-ribulose 5-phosphate from D-glucose 6-phosphate (oxidative stage): step 2/3.</text>
</comment>
<evidence type="ECO:0000256" key="3">
    <source>
        <dbReference type="ARBA" id="ARBA00010662"/>
    </source>
</evidence>
<comment type="caution">
    <text evidence="8">The sequence shown here is derived from an EMBL/GenBank/DDBJ whole genome shotgun (WGS) entry which is preliminary data.</text>
</comment>